<comment type="caution">
    <text evidence="9">The sequence shown here is derived from an EMBL/GenBank/DDBJ whole genome shotgun (WGS) entry which is preliminary data.</text>
</comment>
<dbReference type="GO" id="GO:0008301">
    <property type="term" value="F:DNA binding, bending"/>
    <property type="evidence" value="ECO:0007669"/>
    <property type="project" value="InterPro"/>
</dbReference>
<evidence type="ECO:0000256" key="6">
    <source>
        <dbReference type="ARBA" id="ARBA00035106"/>
    </source>
</evidence>
<comment type="function">
    <text evidence="6">Mating type proteins are sequence specific DNA-binding proteins that act as master switches in fungal differentiation by controlling gene expression in a cell type-specific fashion. Transcriptional activator that induces the transcription of alpha-specific genes.</text>
</comment>
<dbReference type="GO" id="GO:0005634">
    <property type="term" value="C:nucleus"/>
    <property type="evidence" value="ECO:0007669"/>
    <property type="project" value="UniProtKB-SubCell"/>
</dbReference>
<evidence type="ECO:0000256" key="2">
    <source>
        <dbReference type="ARBA" id="ARBA00023015"/>
    </source>
</evidence>
<keyword evidence="5 7" id="KW-0539">Nucleus</keyword>
<gene>
    <name evidence="9" type="ORF">LTR78_005774</name>
</gene>
<keyword evidence="2 7" id="KW-0805">Transcription regulation</keyword>
<dbReference type="EMBL" id="JAUTXT010000020">
    <property type="protein sequence ID" value="KAK3674305.1"/>
    <property type="molecule type" value="Genomic_DNA"/>
</dbReference>
<evidence type="ECO:0000256" key="7">
    <source>
        <dbReference type="RuleBase" id="RU003516"/>
    </source>
</evidence>
<evidence type="ECO:0000256" key="1">
    <source>
        <dbReference type="ARBA" id="ARBA00015083"/>
    </source>
</evidence>
<keyword evidence="3 7" id="KW-0238">DNA-binding</keyword>
<feature type="domain" description="Alpha box" evidence="8">
    <location>
        <begin position="1"/>
        <end position="25"/>
    </location>
</feature>
<evidence type="ECO:0000256" key="4">
    <source>
        <dbReference type="ARBA" id="ARBA00023163"/>
    </source>
</evidence>
<sequence length="242" mass="26017">MPAWWKQDPFSAKWATIAEAYGVLRGAREKEDAPLDQFIAIAVPHIDIISLAQYPGVMGWAVILPGDADEAKISSVQRLFAPSISQLPAAYTSTKVSAGTANGHAALSMAVQPTAQIPASFTPETSESPVTPLVGPADELLLSPLSVRLQGELEIALGMKQADGNNAFTAVKETVTEASSYPYNNMFDPTSEFEMSFFDTAADNEAMADSGAFATFRPSADMTMEDMLNLDYNTYINETSFV</sequence>
<dbReference type="AlphaFoldDB" id="A0AAE1C158"/>
<comment type="subcellular location">
    <subcellularLocation>
        <location evidence="7">Nucleus</location>
    </subcellularLocation>
</comment>
<keyword evidence="10" id="KW-1185">Reference proteome</keyword>
<evidence type="ECO:0000313" key="10">
    <source>
        <dbReference type="Proteomes" id="UP001274830"/>
    </source>
</evidence>
<proteinExistence type="inferred from homology"/>
<evidence type="ECO:0000313" key="9">
    <source>
        <dbReference type="EMBL" id="KAK3674305.1"/>
    </source>
</evidence>
<evidence type="ECO:0000256" key="5">
    <source>
        <dbReference type="ARBA" id="ARBA00023242"/>
    </source>
</evidence>
<dbReference type="GO" id="GO:0045895">
    <property type="term" value="P:positive regulation of mating-type specific transcription, DNA-templated"/>
    <property type="evidence" value="ECO:0007669"/>
    <property type="project" value="InterPro"/>
</dbReference>
<organism evidence="9 10">
    <name type="scientific">Recurvomyces mirabilis</name>
    <dbReference type="NCBI Taxonomy" id="574656"/>
    <lineage>
        <taxon>Eukaryota</taxon>
        <taxon>Fungi</taxon>
        <taxon>Dikarya</taxon>
        <taxon>Ascomycota</taxon>
        <taxon>Pezizomycotina</taxon>
        <taxon>Dothideomycetes</taxon>
        <taxon>Dothideomycetidae</taxon>
        <taxon>Mycosphaerellales</taxon>
        <taxon>Teratosphaeriaceae</taxon>
        <taxon>Recurvomyces</taxon>
    </lineage>
</organism>
<evidence type="ECO:0000256" key="3">
    <source>
        <dbReference type="ARBA" id="ARBA00023125"/>
    </source>
</evidence>
<dbReference type="InterPro" id="IPR006856">
    <property type="entry name" value="MATalpha_HMGbox"/>
</dbReference>
<name>A0AAE1C158_9PEZI</name>
<dbReference type="PROSITE" id="PS51325">
    <property type="entry name" value="ALPHA_BOX"/>
    <property type="match status" value="1"/>
</dbReference>
<protein>
    <recommendedName>
        <fullName evidence="1">Mating-type protein MAT-1</fullName>
    </recommendedName>
</protein>
<dbReference type="Proteomes" id="UP001274830">
    <property type="component" value="Unassembled WGS sequence"/>
</dbReference>
<evidence type="ECO:0000259" key="8">
    <source>
        <dbReference type="PROSITE" id="PS51325"/>
    </source>
</evidence>
<reference evidence="9" key="1">
    <citation type="submission" date="2023-07" db="EMBL/GenBank/DDBJ databases">
        <title>Black Yeasts Isolated from many extreme environments.</title>
        <authorList>
            <person name="Coleine C."/>
            <person name="Stajich J.E."/>
            <person name="Selbmann L."/>
        </authorList>
    </citation>
    <scope>NUCLEOTIDE SEQUENCE</scope>
    <source>
        <strain evidence="9">CCFEE 5485</strain>
    </source>
</reference>
<keyword evidence="4 7" id="KW-0804">Transcription</keyword>
<comment type="similarity">
    <text evidence="7">Belongs to the MATALPHA1 family.</text>
</comment>
<accession>A0AAE1C158</accession>
<dbReference type="Pfam" id="PF04769">
    <property type="entry name" value="MATalpha_HMGbox"/>
    <property type="match status" value="1"/>
</dbReference>